<comment type="caution">
    <text evidence="1">The sequence shown here is derived from an EMBL/GenBank/DDBJ whole genome shotgun (WGS) entry which is preliminary data.</text>
</comment>
<keyword evidence="2" id="KW-1185">Reference proteome</keyword>
<dbReference type="AlphaFoldDB" id="A0A8J4PUX1"/>
<sequence>MFNTFSPIKDETYIKDNDNNDLEKGFQKLSMKEDQEIRDSSVEKKEKFIQSINGYSQTVKLGMWNPHGKTFKGYAELRRLLCSQLVKDYAFDILMLQEPKKTQSKLMPSFNISTLETFTYEAKPHHREEVCILYNSSKLQCQRIDIGEEILALKNENENFFESQFVTYSQKRTQAAVFTIVEDPAISFLLLNVHSIYNGSTNRAKKNYIIDLFKFANHLHKKHQGISVLICGDFNYDIYASDIVEECFEQYNFTLNIVKTPDLDSYDTNNKKNINNIDFFSSISDDPFCLTNVQRIPLLYIEKEDISTNQALKFAQDHQLELTLSSSHDPIYGLLKFTPSQNLFNQFIINKSKN</sequence>
<dbReference type="Gene3D" id="3.60.10.10">
    <property type="entry name" value="Endonuclease/exonuclease/phosphatase"/>
    <property type="match status" value="1"/>
</dbReference>
<organism evidence="1 2">
    <name type="scientific">Polysphondylium violaceum</name>
    <dbReference type="NCBI Taxonomy" id="133409"/>
    <lineage>
        <taxon>Eukaryota</taxon>
        <taxon>Amoebozoa</taxon>
        <taxon>Evosea</taxon>
        <taxon>Eumycetozoa</taxon>
        <taxon>Dictyostelia</taxon>
        <taxon>Dictyosteliales</taxon>
        <taxon>Dictyosteliaceae</taxon>
        <taxon>Polysphondylium</taxon>
    </lineage>
</organism>
<dbReference type="Proteomes" id="UP000695562">
    <property type="component" value="Unassembled WGS sequence"/>
</dbReference>
<evidence type="ECO:0000313" key="2">
    <source>
        <dbReference type="Proteomes" id="UP000695562"/>
    </source>
</evidence>
<evidence type="ECO:0008006" key="3">
    <source>
        <dbReference type="Google" id="ProtNLM"/>
    </source>
</evidence>
<name>A0A8J4PUX1_9MYCE</name>
<dbReference type="EMBL" id="AJWJ01000192">
    <property type="protein sequence ID" value="KAF2073640.1"/>
    <property type="molecule type" value="Genomic_DNA"/>
</dbReference>
<accession>A0A8J4PUX1</accession>
<evidence type="ECO:0000313" key="1">
    <source>
        <dbReference type="EMBL" id="KAF2073640.1"/>
    </source>
</evidence>
<protein>
    <recommendedName>
        <fullName evidence="3">Endonuclease/exonuclease/phosphatase domain-containing protein</fullName>
    </recommendedName>
</protein>
<dbReference type="InterPro" id="IPR036691">
    <property type="entry name" value="Endo/exonu/phosph_ase_sf"/>
</dbReference>
<reference evidence="1" key="1">
    <citation type="submission" date="2020-01" db="EMBL/GenBank/DDBJ databases">
        <title>Development of genomics and gene disruption for Polysphondylium violaceum indicates a role for the polyketide synthase stlB in stalk morphogenesis.</title>
        <authorList>
            <person name="Narita B."/>
            <person name="Kawabe Y."/>
            <person name="Kin K."/>
            <person name="Saito T."/>
            <person name="Gibbs R."/>
            <person name="Kuspa A."/>
            <person name="Muzny D."/>
            <person name="Queller D."/>
            <person name="Richards S."/>
            <person name="Strassman J."/>
            <person name="Sucgang R."/>
            <person name="Worley K."/>
            <person name="Schaap P."/>
        </authorList>
    </citation>
    <scope>NUCLEOTIDE SEQUENCE</scope>
    <source>
        <strain evidence="1">QSvi11</strain>
    </source>
</reference>
<proteinExistence type="predicted"/>
<dbReference type="SUPFAM" id="SSF56219">
    <property type="entry name" value="DNase I-like"/>
    <property type="match status" value="1"/>
</dbReference>
<gene>
    <name evidence="1" type="ORF">CYY_005059</name>
</gene>